<dbReference type="Pfam" id="PF10098">
    <property type="entry name" value="DUF2336"/>
    <property type="match status" value="1"/>
</dbReference>
<gene>
    <name evidence="1" type="ORF">EDD55_1081</name>
</gene>
<protein>
    <submittedName>
        <fullName evidence="1">Uncharacterized protein (DUF2336 family)</fullName>
    </submittedName>
</protein>
<dbReference type="OrthoDB" id="8194627at2"/>
<dbReference type="EMBL" id="SLZW01000008">
    <property type="protein sequence ID" value="TCS61203.1"/>
    <property type="molecule type" value="Genomic_DNA"/>
</dbReference>
<evidence type="ECO:0000313" key="2">
    <source>
        <dbReference type="Proteomes" id="UP000295304"/>
    </source>
</evidence>
<dbReference type="RefSeq" id="WP_132939508.1">
    <property type="nucleotide sequence ID" value="NZ_CP119676.1"/>
</dbReference>
<dbReference type="InterPro" id="IPR019285">
    <property type="entry name" value="DUF2336"/>
</dbReference>
<keyword evidence="2" id="KW-1185">Reference proteome</keyword>
<proteinExistence type="predicted"/>
<accession>A0A4R3J8E8</accession>
<name>A0A4R3J8E8_9PROT</name>
<sequence length="376" mass="42177">MDSKSIVVEFERLIELAYDKSVKGRSELVSVLGKIFDDGGYPLSEQERALVFAILENIISDVEISVRQQLSERLAERDDVPHTLVSWLANDDIKVAFPVLCRSGLLNDMDLIDVVRARTQEHQLAITLRTELSEEVSSALVHTRNEPVIVSLLNNQNARIAKATLEFLTEESRRIDSFHRPLLLRKELEPRLAIRLFMLVSVALRQYILDHFEIGPEIVNDLLRQMAIDEVSRPSAPPTGKENLVSVLEEEKELTTDLFICALEEGEVALFSGIFSRLTGLKNSLSLQILLDPVGEGLAVACRALDFGEAVFTTIFALVKRHQKGNAQGMINTLPKILKFYRAMSPAAANEVVNKWKKNVSYLEGIRELELGENCA</sequence>
<dbReference type="AlphaFoldDB" id="A0A4R3J8E8"/>
<dbReference type="Proteomes" id="UP000295304">
    <property type="component" value="Unassembled WGS sequence"/>
</dbReference>
<organism evidence="1 2">
    <name type="scientific">Varunaivibrio sulfuroxidans</name>
    <dbReference type="NCBI Taxonomy" id="1773489"/>
    <lineage>
        <taxon>Bacteria</taxon>
        <taxon>Pseudomonadati</taxon>
        <taxon>Pseudomonadota</taxon>
        <taxon>Alphaproteobacteria</taxon>
        <taxon>Rhodospirillales</taxon>
        <taxon>Magnetovibrionaceae</taxon>
        <taxon>Varunaivibrio</taxon>
    </lineage>
</organism>
<comment type="caution">
    <text evidence="1">The sequence shown here is derived from an EMBL/GenBank/DDBJ whole genome shotgun (WGS) entry which is preliminary data.</text>
</comment>
<evidence type="ECO:0000313" key="1">
    <source>
        <dbReference type="EMBL" id="TCS61203.1"/>
    </source>
</evidence>
<reference evidence="1 2" key="1">
    <citation type="submission" date="2019-03" db="EMBL/GenBank/DDBJ databases">
        <title>Genomic Encyclopedia of Type Strains, Phase IV (KMG-IV): sequencing the most valuable type-strain genomes for metagenomic binning, comparative biology and taxonomic classification.</title>
        <authorList>
            <person name="Goeker M."/>
        </authorList>
    </citation>
    <scope>NUCLEOTIDE SEQUENCE [LARGE SCALE GENOMIC DNA]</scope>
    <source>
        <strain evidence="1 2">DSM 101688</strain>
    </source>
</reference>